<dbReference type="Proteomes" id="UP001291623">
    <property type="component" value="Unassembled WGS sequence"/>
</dbReference>
<dbReference type="AlphaFoldDB" id="A0AAE1VGB5"/>
<gene>
    <name evidence="1" type="ORF">RND71_019291</name>
</gene>
<proteinExistence type="predicted"/>
<reference evidence="1" key="1">
    <citation type="submission" date="2023-12" db="EMBL/GenBank/DDBJ databases">
        <title>Genome assembly of Anisodus tanguticus.</title>
        <authorList>
            <person name="Wang Y.-J."/>
        </authorList>
    </citation>
    <scope>NUCLEOTIDE SEQUENCE</scope>
    <source>
        <strain evidence="1">KB-2021</strain>
        <tissue evidence="1">Leaf</tissue>
    </source>
</reference>
<organism evidence="1 2">
    <name type="scientific">Anisodus tanguticus</name>
    <dbReference type="NCBI Taxonomy" id="243964"/>
    <lineage>
        <taxon>Eukaryota</taxon>
        <taxon>Viridiplantae</taxon>
        <taxon>Streptophyta</taxon>
        <taxon>Embryophyta</taxon>
        <taxon>Tracheophyta</taxon>
        <taxon>Spermatophyta</taxon>
        <taxon>Magnoliopsida</taxon>
        <taxon>eudicotyledons</taxon>
        <taxon>Gunneridae</taxon>
        <taxon>Pentapetalae</taxon>
        <taxon>asterids</taxon>
        <taxon>lamiids</taxon>
        <taxon>Solanales</taxon>
        <taxon>Solanaceae</taxon>
        <taxon>Solanoideae</taxon>
        <taxon>Hyoscyameae</taxon>
        <taxon>Anisodus</taxon>
    </lineage>
</organism>
<sequence>MSSYSVVSVLSLRKGQQLIKNIYNSTLDKNATFCKQNRMAQNSAISHTQNSYQVGIVSSNINYPKINPNKALQGSCCSSTYTRKLTPEVASSARYAQSYTLITASIAILCTTQLMTSLLCLA</sequence>
<protein>
    <submittedName>
        <fullName evidence="1">Uncharacterized protein</fullName>
    </submittedName>
</protein>
<dbReference type="EMBL" id="JAVYJV010000010">
    <property type="protein sequence ID" value="KAK4360339.1"/>
    <property type="molecule type" value="Genomic_DNA"/>
</dbReference>
<keyword evidence="2" id="KW-1185">Reference proteome</keyword>
<evidence type="ECO:0000313" key="1">
    <source>
        <dbReference type="EMBL" id="KAK4360339.1"/>
    </source>
</evidence>
<accession>A0AAE1VGB5</accession>
<evidence type="ECO:0000313" key="2">
    <source>
        <dbReference type="Proteomes" id="UP001291623"/>
    </source>
</evidence>
<comment type="caution">
    <text evidence="1">The sequence shown here is derived from an EMBL/GenBank/DDBJ whole genome shotgun (WGS) entry which is preliminary data.</text>
</comment>
<name>A0AAE1VGB5_9SOLA</name>